<dbReference type="EMBL" id="JTDY01005050">
    <property type="protein sequence ID" value="KOB67427.1"/>
    <property type="molecule type" value="Genomic_DNA"/>
</dbReference>
<keyword evidence="2" id="KW-0808">Transferase</keyword>
<comment type="caution">
    <text evidence="2">The sequence shown here is derived from an EMBL/GenBank/DDBJ whole genome shotgun (WGS) entry which is preliminary data.</text>
</comment>
<feature type="domain" description="tRNA-specific 2-thiouridylase MnmA-like C-terminal" evidence="1">
    <location>
        <begin position="65"/>
        <end position="127"/>
    </location>
</feature>
<protein>
    <submittedName>
        <fullName evidence="2">Putative tRNA (5-methylaminomethyl-2-thiouridylate)-methyltransferase</fullName>
    </submittedName>
</protein>
<evidence type="ECO:0000259" key="1">
    <source>
        <dbReference type="Pfam" id="PF20258"/>
    </source>
</evidence>
<dbReference type="Pfam" id="PF20258">
    <property type="entry name" value="tRNA_Me_trans_C"/>
    <property type="match status" value="1"/>
</dbReference>
<dbReference type="Proteomes" id="UP000037510">
    <property type="component" value="Unassembled WGS sequence"/>
</dbReference>
<dbReference type="InterPro" id="IPR046885">
    <property type="entry name" value="MnmA-like_C"/>
</dbReference>
<reference evidence="2 3" key="1">
    <citation type="journal article" date="2015" name="Genome Biol. Evol.">
        <title>The genome of winter moth (Operophtera brumata) provides a genomic perspective on sexual dimorphism and phenology.</title>
        <authorList>
            <person name="Derks M.F."/>
            <person name="Smit S."/>
            <person name="Salis L."/>
            <person name="Schijlen E."/>
            <person name="Bossers A."/>
            <person name="Mateman C."/>
            <person name="Pijl A.S."/>
            <person name="de Ridder D."/>
            <person name="Groenen M.A."/>
            <person name="Visser M.E."/>
            <person name="Megens H.J."/>
        </authorList>
    </citation>
    <scope>NUCLEOTIDE SEQUENCE [LARGE SCALE GENOMIC DNA]</scope>
    <source>
        <strain evidence="2">WM2013NL</strain>
        <tissue evidence="2">Head and thorax</tissue>
    </source>
</reference>
<dbReference type="GO" id="GO:0008168">
    <property type="term" value="F:methyltransferase activity"/>
    <property type="evidence" value="ECO:0007669"/>
    <property type="project" value="UniProtKB-KW"/>
</dbReference>
<dbReference type="PANTHER" id="PTHR11933">
    <property type="entry name" value="TRNA 5-METHYLAMINOMETHYL-2-THIOURIDYLATE -METHYLTRANSFERASE"/>
    <property type="match status" value="1"/>
</dbReference>
<name>A0A0L7KVW7_OPEBR</name>
<keyword evidence="2" id="KW-0489">Methyltransferase</keyword>
<organism evidence="2 3">
    <name type="scientific">Operophtera brumata</name>
    <name type="common">Winter moth</name>
    <name type="synonym">Phalaena brumata</name>
    <dbReference type="NCBI Taxonomy" id="104452"/>
    <lineage>
        <taxon>Eukaryota</taxon>
        <taxon>Metazoa</taxon>
        <taxon>Ecdysozoa</taxon>
        <taxon>Arthropoda</taxon>
        <taxon>Hexapoda</taxon>
        <taxon>Insecta</taxon>
        <taxon>Pterygota</taxon>
        <taxon>Neoptera</taxon>
        <taxon>Endopterygota</taxon>
        <taxon>Lepidoptera</taxon>
        <taxon>Glossata</taxon>
        <taxon>Ditrysia</taxon>
        <taxon>Geometroidea</taxon>
        <taxon>Geometridae</taxon>
        <taxon>Larentiinae</taxon>
        <taxon>Operophtera</taxon>
    </lineage>
</organism>
<evidence type="ECO:0000313" key="2">
    <source>
        <dbReference type="EMBL" id="KOB67427.1"/>
    </source>
</evidence>
<dbReference type="Gene3D" id="2.40.30.10">
    <property type="entry name" value="Translation factors"/>
    <property type="match status" value="1"/>
</dbReference>
<evidence type="ECO:0000313" key="3">
    <source>
        <dbReference type="Proteomes" id="UP000037510"/>
    </source>
</evidence>
<dbReference type="PANTHER" id="PTHR11933:SF5">
    <property type="entry name" value="MITOCHONDRIAL TRNA-SPECIFIC 2-THIOURIDYLASE 1"/>
    <property type="match status" value="1"/>
</dbReference>
<sequence length="134" mass="14836">MFPIANLLKSEVRQLARREGLLNVAQKRDSTEAKKGLFIDIESGSVVGEHAGLHKWTVGQREPAELKENGVLYCDFRFQHTKPLTPCRVVSNSEGLTLILGNCLRAITEGQFGVLYKDGECLGSAKINKICHNL</sequence>
<dbReference type="Pfam" id="PF03054">
    <property type="entry name" value="tRNA_Me_trans"/>
    <property type="match status" value="1"/>
</dbReference>
<dbReference type="GO" id="GO:0005739">
    <property type="term" value="C:mitochondrion"/>
    <property type="evidence" value="ECO:0007669"/>
    <property type="project" value="TreeGrafter"/>
</dbReference>
<gene>
    <name evidence="2" type="ORF">OBRU01_18948</name>
</gene>
<proteinExistence type="predicted"/>
<accession>A0A0L7KVW7</accession>
<dbReference type="STRING" id="104452.A0A0L7KVW7"/>
<keyword evidence="3" id="KW-1185">Reference proteome</keyword>
<dbReference type="GO" id="GO:0002143">
    <property type="term" value="P:tRNA wobble position uridine thiolation"/>
    <property type="evidence" value="ECO:0007669"/>
    <property type="project" value="TreeGrafter"/>
</dbReference>
<dbReference type="AlphaFoldDB" id="A0A0L7KVW7"/>
<dbReference type="GO" id="GO:0032259">
    <property type="term" value="P:methylation"/>
    <property type="evidence" value="ECO:0007669"/>
    <property type="project" value="UniProtKB-KW"/>
</dbReference>